<dbReference type="RefSeq" id="WP_014374346.1">
    <property type="nucleotide sequence ID" value="NC_016943.1"/>
</dbReference>
<organism evidence="2 3">
    <name type="scientific">Blastococcus saxobsidens (strain DD2)</name>
    <dbReference type="NCBI Taxonomy" id="1146883"/>
    <lineage>
        <taxon>Bacteria</taxon>
        <taxon>Bacillati</taxon>
        <taxon>Actinomycetota</taxon>
        <taxon>Actinomycetes</taxon>
        <taxon>Geodermatophilales</taxon>
        <taxon>Geodermatophilaceae</taxon>
        <taxon>Blastococcus</taxon>
    </lineage>
</organism>
<feature type="region of interest" description="Disordered" evidence="1">
    <location>
        <begin position="83"/>
        <end position="107"/>
    </location>
</feature>
<dbReference type="EMBL" id="FO117623">
    <property type="protein sequence ID" value="CCG01430.1"/>
    <property type="molecule type" value="Genomic_DNA"/>
</dbReference>
<gene>
    <name evidence="2" type="ordered locus">BLASA_0468</name>
</gene>
<dbReference type="Proteomes" id="UP000007517">
    <property type="component" value="Chromosome"/>
</dbReference>
<name>H6RNW8_BLASD</name>
<keyword evidence="3" id="KW-1185">Reference proteome</keyword>
<reference evidence="3" key="2">
    <citation type="submission" date="2012-02" db="EMBL/GenBank/DDBJ databases">
        <title>Complete genome sequence of Blastococcus saxobsidens strain DD2.</title>
        <authorList>
            <person name="Genoscope."/>
        </authorList>
    </citation>
    <scope>NUCLEOTIDE SEQUENCE [LARGE SCALE GENOMIC DNA]</scope>
    <source>
        <strain evidence="3">DD2</strain>
    </source>
</reference>
<dbReference type="KEGG" id="bsd:BLASA_0468"/>
<evidence type="ECO:0000313" key="3">
    <source>
        <dbReference type="Proteomes" id="UP000007517"/>
    </source>
</evidence>
<protein>
    <submittedName>
        <fullName evidence="2">Uncharacterized protein</fullName>
    </submittedName>
</protein>
<evidence type="ECO:0000256" key="1">
    <source>
        <dbReference type="SAM" id="MobiDB-lite"/>
    </source>
</evidence>
<dbReference type="OrthoDB" id="3837969at2"/>
<reference evidence="2 3" key="1">
    <citation type="journal article" date="2012" name="J. Bacteriol.">
        <title>Genome Sequence of Blastococcus saxobsidens DD2, a Stone-Inhabiting Bacterium.</title>
        <authorList>
            <person name="Chouaia B."/>
            <person name="Crotti E."/>
            <person name="Brusetti L."/>
            <person name="Daffonchio D."/>
            <person name="Essoussi I."/>
            <person name="Nouioui I."/>
            <person name="Sbissi I."/>
            <person name="Ghodhbane-Gtari F."/>
            <person name="Gtari M."/>
            <person name="Vacherie B."/>
            <person name="Barbe V."/>
            <person name="Medigue C."/>
            <person name="Gury J."/>
            <person name="Pujic P."/>
            <person name="Normand P."/>
        </authorList>
    </citation>
    <scope>NUCLEOTIDE SEQUENCE [LARGE SCALE GENOMIC DNA]</scope>
    <source>
        <strain evidence="2 3">DD2</strain>
    </source>
</reference>
<proteinExistence type="predicted"/>
<dbReference type="STRING" id="1146883.BLASA_0468"/>
<accession>H6RNW8</accession>
<evidence type="ECO:0000313" key="2">
    <source>
        <dbReference type="EMBL" id="CCG01430.1"/>
    </source>
</evidence>
<sequence length="107" mass="11522">MPYGSDQHTDLYNTLRQSQEGMHGFAKDEAHEALAAPGRRRVRGKAAQSVFAAFLLAAASIRKIRTFLANAIEDPSGVIYVPRKQRKGEHARTGLPPGVGPPETAAA</sequence>
<dbReference type="HOGENOM" id="CLU_2204927_0_0_11"/>
<dbReference type="AlphaFoldDB" id="H6RNW8"/>